<dbReference type="Gene3D" id="3.30.450.40">
    <property type="match status" value="1"/>
</dbReference>
<evidence type="ECO:0000256" key="7">
    <source>
        <dbReference type="SAM" id="Phobius"/>
    </source>
</evidence>
<dbReference type="CDD" id="cd10322">
    <property type="entry name" value="SLC5sbd"/>
    <property type="match status" value="1"/>
</dbReference>
<organism evidence="10 11">
    <name type="scientific">Desulfuromonas soudanensis</name>
    <dbReference type="NCBI Taxonomy" id="1603606"/>
    <lineage>
        <taxon>Bacteria</taxon>
        <taxon>Pseudomonadati</taxon>
        <taxon>Thermodesulfobacteriota</taxon>
        <taxon>Desulfuromonadia</taxon>
        <taxon>Desulfuromonadales</taxon>
        <taxon>Desulfuromonadaceae</taxon>
        <taxon>Desulfuromonas</taxon>
    </lineage>
</organism>
<dbReference type="Gene3D" id="1.20.1730.10">
    <property type="entry name" value="Sodium/glucose cotransporter"/>
    <property type="match status" value="1"/>
</dbReference>
<feature type="domain" description="GAF" evidence="8">
    <location>
        <begin position="674"/>
        <end position="823"/>
    </location>
</feature>
<feature type="transmembrane region" description="Helical" evidence="7">
    <location>
        <begin position="255"/>
        <end position="272"/>
    </location>
</feature>
<evidence type="ECO:0000313" key="11">
    <source>
        <dbReference type="Proteomes" id="UP000057158"/>
    </source>
</evidence>
<name>A0A0M3QFJ4_9BACT</name>
<feature type="domain" description="PPM-type phosphatase" evidence="9">
    <location>
        <begin position="850"/>
        <end position="1068"/>
    </location>
</feature>
<comment type="subcellular location">
    <subcellularLocation>
        <location evidence="1">Membrane</location>
        <topology evidence="1">Multi-pass membrane protein</topology>
    </subcellularLocation>
</comment>
<feature type="transmembrane region" description="Helical" evidence="7">
    <location>
        <begin position="6"/>
        <end position="25"/>
    </location>
</feature>
<dbReference type="PANTHER" id="PTHR43156">
    <property type="entry name" value="STAGE II SPORULATION PROTEIN E-RELATED"/>
    <property type="match status" value="1"/>
</dbReference>
<dbReference type="AlphaFoldDB" id="A0A0M3QFJ4"/>
<feature type="transmembrane region" description="Helical" evidence="7">
    <location>
        <begin position="340"/>
        <end position="369"/>
    </location>
</feature>
<gene>
    <name evidence="10" type="ORF">DSOUD_1393</name>
</gene>
<dbReference type="PANTHER" id="PTHR43156:SF2">
    <property type="entry name" value="STAGE II SPORULATION PROTEIN E"/>
    <property type="match status" value="1"/>
</dbReference>
<dbReference type="Pfam" id="PF07228">
    <property type="entry name" value="SpoIIE"/>
    <property type="match status" value="1"/>
</dbReference>
<feature type="transmembrane region" description="Helical" evidence="7">
    <location>
        <begin position="166"/>
        <end position="186"/>
    </location>
</feature>
<feature type="transmembrane region" description="Helical" evidence="7">
    <location>
        <begin position="298"/>
        <end position="320"/>
    </location>
</feature>
<dbReference type="OrthoDB" id="567977at2"/>
<reference evidence="10 11" key="1">
    <citation type="submission" date="2015-07" db="EMBL/GenBank/DDBJ databases">
        <title>Isolation and Genomic Characterization of a Novel Halophilic Metal-Reducing Deltaproteobacterium from the Deep Subsurface.</title>
        <authorList>
            <person name="Badalamenti J.P."/>
            <person name="Summers Z.M."/>
            <person name="Gralnick J.A."/>
            <person name="Bond D.R."/>
        </authorList>
    </citation>
    <scope>NUCLEOTIDE SEQUENCE [LARGE SCALE GENOMIC DNA]</scope>
    <source>
        <strain evidence="10 11">WTL</strain>
    </source>
</reference>
<evidence type="ECO:0000256" key="2">
    <source>
        <dbReference type="ARBA" id="ARBA00006434"/>
    </source>
</evidence>
<dbReference type="SMART" id="SM00331">
    <property type="entry name" value="PP2C_SIG"/>
    <property type="match status" value="1"/>
</dbReference>
<dbReference type="GO" id="GO:0016791">
    <property type="term" value="F:phosphatase activity"/>
    <property type="evidence" value="ECO:0007669"/>
    <property type="project" value="TreeGrafter"/>
</dbReference>
<proteinExistence type="inferred from homology"/>
<sequence>MIPVATVATVSLLYFGLLFGVAYYADKKREAGKSLISNANVYFLSLAVYNTSWTFYGSVGRAATSGLDFLAIYLGPTLMAFSWWFLLRRMIRISKEQNIVSIADFISSRYGKSAPLGAVVTIFAVFGIMPYIALQLKAVAHTFDFLSLPLKTGGTWQSPFSGLPPFVDTALIVAALLALFGVLFGARHLDASERHEGLVAAIALESLVKLVAFFAAGVFVTYGLFDGFADIFTRFLTEFPERSHLLLLGTPQTPHTTWFTLTFISMMAFMFLPRQFHIMVIENSDEEHVKKAMWRFPAYMFLINLFVLPIALGGIILNGGDTGNADYFVLHIPLQAGHPWLALLVFIGGFSASAGMVMVSSVALSTMILNHLVMPVILRFRMPGSDISRALINLKRIGIVAVVALGYGYYRLIGESYALVNIGLVSFVAATQFAPSLIGGLYWRRANLKGALTGLVLGFLIWFYTLIVPSIVRSGWISSDILETGPFDLAFLRPLELFGLQGFDIWTHSLFWTMFFNLGAFLAISLLTSPNRDEQEQADKFVDVLTPQETALERKRISKAPTVVEFVDLMAKFIGEKQAHSAITEYLGNLEIDEKGSLSEYEIPSLKRFTERTLAGSVGAAPARIIIENYLATRGSKMEDVFDIFGTVTISRKASREQLSVLYEAARVVASGGELQTILDNILDLARQQFKFDLCVIRILDPERMMLTVRSQKGMSSEHLGESERELKTDTYIGTSFMTNSVVVINDTDFMDKDVSAQIIHREGIKSFAHAPIAVEGEPIGVLSAFSRSAKGIFTDEFVQLFQSLAGQVGVAWRNAQQTAGLITAREQERELQIAKSIQLSLLPTSLPEIPGISLAGICVPARQVGGDYYDILCNDTESVDLVIADVSGHNVGAALIMAETRTFIQATAKTVRSVSTIMEELNEFFFEDLGRAELFITMFYLRYHIASGMLNYASAGHNPPLVWRFGAEACERLDAEGLILGIRQNVDFEERKVHLGPGDMLLLYTDGVTEAETPEGAFFGEERLCSLLREYHTLPPEQIVADILDQVRLFTGQHNFNDDISLVIMKIEAATNSGEVP</sequence>
<feature type="transmembrane region" description="Helical" evidence="7">
    <location>
        <begin position="422"/>
        <end position="443"/>
    </location>
</feature>
<dbReference type="InterPro" id="IPR038377">
    <property type="entry name" value="Na/Glc_symporter_sf"/>
</dbReference>
<evidence type="ECO:0000256" key="3">
    <source>
        <dbReference type="ARBA" id="ARBA00022692"/>
    </source>
</evidence>
<dbReference type="InterPro" id="IPR001734">
    <property type="entry name" value="Na/solute_symporter"/>
</dbReference>
<evidence type="ECO:0000256" key="5">
    <source>
        <dbReference type="ARBA" id="ARBA00022989"/>
    </source>
</evidence>
<dbReference type="RefSeq" id="WP_053550312.1">
    <property type="nucleotide sequence ID" value="NZ_CP010802.1"/>
</dbReference>
<keyword evidence="6 7" id="KW-0472">Membrane</keyword>
<keyword evidence="11" id="KW-1185">Reference proteome</keyword>
<dbReference type="SUPFAM" id="SSF55781">
    <property type="entry name" value="GAF domain-like"/>
    <property type="match status" value="1"/>
</dbReference>
<feature type="transmembrane region" description="Helical" evidence="7">
    <location>
        <begin position="450"/>
        <end position="472"/>
    </location>
</feature>
<dbReference type="InterPro" id="IPR052016">
    <property type="entry name" value="Bact_Sigma-Reg"/>
</dbReference>
<dbReference type="Proteomes" id="UP000057158">
    <property type="component" value="Chromosome"/>
</dbReference>
<evidence type="ECO:0000256" key="1">
    <source>
        <dbReference type="ARBA" id="ARBA00004141"/>
    </source>
</evidence>
<evidence type="ECO:0000259" key="9">
    <source>
        <dbReference type="SMART" id="SM00331"/>
    </source>
</evidence>
<keyword evidence="4" id="KW-0378">Hydrolase</keyword>
<dbReference type="InterPro" id="IPR036457">
    <property type="entry name" value="PPM-type-like_dom_sf"/>
</dbReference>
<dbReference type="PATRIC" id="fig|1603606.3.peg.1521"/>
<dbReference type="Gene3D" id="3.60.40.10">
    <property type="entry name" value="PPM-type phosphatase domain"/>
    <property type="match status" value="1"/>
</dbReference>
<keyword evidence="3 7" id="KW-0812">Transmembrane</keyword>
<dbReference type="Pfam" id="PF01590">
    <property type="entry name" value="GAF"/>
    <property type="match status" value="1"/>
</dbReference>
<evidence type="ECO:0000256" key="4">
    <source>
        <dbReference type="ARBA" id="ARBA00022801"/>
    </source>
</evidence>
<evidence type="ECO:0000259" key="8">
    <source>
        <dbReference type="SMART" id="SM00065"/>
    </source>
</evidence>
<dbReference type="STRING" id="1603606.DSOUD_1393"/>
<dbReference type="SUPFAM" id="SSF81606">
    <property type="entry name" value="PP2C-like"/>
    <property type="match status" value="1"/>
</dbReference>
<dbReference type="KEGG" id="des:DSOUD_1393"/>
<feature type="transmembrane region" description="Helical" evidence="7">
    <location>
        <begin position="69"/>
        <end position="87"/>
    </location>
</feature>
<keyword evidence="5 7" id="KW-1133">Transmembrane helix</keyword>
<protein>
    <submittedName>
        <fullName evidence="10">Serine phosphatase</fullName>
    </submittedName>
</protein>
<dbReference type="PROSITE" id="PS00457">
    <property type="entry name" value="NA_SOLUT_SYMP_2"/>
    <property type="match status" value="1"/>
</dbReference>
<dbReference type="InterPro" id="IPR001932">
    <property type="entry name" value="PPM-type_phosphatase-like_dom"/>
</dbReference>
<dbReference type="SMART" id="SM00065">
    <property type="entry name" value="GAF"/>
    <property type="match status" value="1"/>
</dbReference>
<feature type="transmembrane region" description="Helical" evidence="7">
    <location>
        <begin position="390"/>
        <end position="410"/>
    </location>
</feature>
<accession>A0A0M3QFJ4</accession>
<feature type="transmembrane region" description="Helical" evidence="7">
    <location>
        <begin position="116"/>
        <end position="134"/>
    </location>
</feature>
<feature type="transmembrane region" description="Helical" evidence="7">
    <location>
        <begin position="198"/>
        <end position="225"/>
    </location>
</feature>
<dbReference type="InterPro" id="IPR029016">
    <property type="entry name" value="GAF-like_dom_sf"/>
</dbReference>
<dbReference type="InterPro" id="IPR003018">
    <property type="entry name" value="GAF"/>
</dbReference>
<dbReference type="GO" id="GO:0022857">
    <property type="term" value="F:transmembrane transporter activity"/>
    <property type="evidence" value="ECO:0007669"/>
    <property type="project" value="InterPro"/>
</dbReference>
<dbReference type="InterPro" id="IPR018212">
    <property type="entry name" value="Na/solute_symporter_CS"/>
</dbReference>
<feature type="transmembrane region" description="Helical" evidence="7">
    <location>
        <begin position="37"/>
        <end position="57"/>
    </location>
</feature>
<dbReference type="EMBL" id="CP010802">
    <property type="protein sequence ID" value="ALC16173.1"/>
    <property type="molecule type" value="Genomic_DNA"/>
</dbReference>
<evidence type="ECO:0000313" key="10">
    <source>
        <dbReference type="EMBL" id="ALC16173.1"/>
    </source>
</evidence>
<dbReference type="PROSITE" id="PS50283">
    <property type="entry name" value="NA_SOLUT_SYMP_3"/>
    <property type="match status" value="1"/>
</dbReference>
<dbReference type="GO" id="GO:0016020">
    <property type="term" value="C:membrane"/>
    <property type="evidence" value="ECO:0007669"/>
    <property type="project" value="UniProtKB-SubCell"/>
</dbReference>
<evidence type="ECO:0000256" key="6">
    <source>
        <dbReference type="ARBA" id="ARBA00023136"/>
    </source>
</evidence>
<comment type="similarity">
    <text evidence="2">Belongs to the sodium:solute symporter (SSF) (TC 2.A.21) family.</text>
</comment>